<name>A0A146KF76_9EUKA</name>
<feature type="domain" description="RNA polymerase subunit H/Rpb5 C-terminal" evidence="4">
    <location>
        <begin position="109"/>
        <end position="181"/>
    </location>
</feature>
<dbReference type="PANTHER" id="PTHR10535">
    <property type="entry name" value="DNA-DIRECTED RNA POLYMERASES I, II, AND III SUBUNIT RPABC1"/>
    <property type="match status" value="1"/>
</dbReference>
<dbReference type="GO" id="GO:0003899">
    <property type="term" value="F:DNA-directed RNA polymerase activity"/>
    <property type="evidence" value="ECO:0007669"/>
    <property type="project" value="InterPro"/>
</dbReference>
<dbReference type="GO" id="GO:0005665">
    <property type="term" value="C:RNA polymerase II, core complex"/>
    <property type="evidence" value="ECO:0007669"/>
    <property type="project" value="TreeGrafter"/>
</dbReference>
<dbReference type="AlphaFoldDB" id="A0A146KF76"/>
<proteinExistence type="inferred from homology"/>
<dbReference type="InterPro" id="IPR014381">
    <property type="entry name" value="Arch_Rpo5/euc_Rpb5"/>
</dbReference>
<evidence type="ECO:0000256" key="1">
    <source>
        <dbReference type="ARBA" id="ARBA00004123"/>
    </source>
</evidence>
<dbReference type="SUPFAM" id="SSF55287">
    <property type="entry name" value="RPB5-like RNA polymerase subunit"/>
    <property type="match status" value="1"/>
</dbReference>
<dbReference type="Gene3D" id="3.90.940.20">
    <property type="entry name" value="RPB5-like RNA polymerase subunit"/>
    <property type="match status" value="1"/>
</dbReference>
<dbReference type="SUPFAM" id="SSF53036">
    <property type="entry name" value="Eukaryotic RPB5 N-terminal domain"/>
    <property type="match status" value="1"/>
</dbReference>
<dbReference type="GO" id="GO:0003677">
    <property type="term" value="F:DNA binding"/>
    <property type="evidence" value="ECO:0007669"/>
    <property type="project" value="InterPro"/>
</dbReference>
<comment type="subcellular location">
    <subcellularLocation>
        <location evidence="1">Nucleus</location>
    </subcellularLocation>
</comment>
<dbReference type="FunFam" id="3.90.940.20:FF:000001">
    <property type="entry name" value="DNA-directed RNA polymerases I, II, and III subunit RPABC1"/>
    <property type="match status" value="1"/>
</dbReference>
<dbReference type="InterPro" id="IPR000783">
    <property type="entry name" value="RNA_pol_subH/Rpb5_C"/>
</dbReference>
<evidence type="ECO:0000313" key="5">
    <source>
        <dbReference type="EMBL" id="JAP94081.1"/>
    </source>
</evidence>
<dbReference type="Pfam" id="PF01191">
    <property type="entry name" value="RNA_pol_Rpb5_C"/>
    <property type="match status" value="1"/>
</dbReference>
<dbReference type="GO" id="GO:0005736">
    <property type="term" value="C:RNA polymerase I complex"/>
    <property type="evidence" value="ECO:0007669"/>
    <property type="project" value="TreeGrafter"/>
</dbReference>
<dbReference type="PIRSF" id="PIRSF000747">
    <property type="entry name" value="RPB5"/>
    <property type="match status" value="1"/>
</dbReference>
<dbReference type="InterPro" id="IPR035913">
    <property type="entry name" value="RPB5-like_sf"/>
</dbReference>
<feature type="non-terminal residue" evidence="5">
    <location>
        <position position="1"/>
    </location>
</feature>
<keyword evidence="2" id="KW-0804">Transcription</keyword>
<sequence>LQQQILKSKTTVKEMFEDRGYAVNDDIADDVYETYILQDPSQKIQIKYIDKVNKDEEDILNSYQEGQYSRIIFVCIQKIPTVTHLKFFEQMKIKKRIVVEWFELRRLLYNVTRHALQPKFKVLSESEKRTLLTEIRATENQLQSLEPIDPVAKYYGLQEGDVIMIIRISETAGKYITYRICMQK</sequence>
<dbReference type="GO" id="GO:0005666">
    <property type="term" value="C:RNA polymerase III complex"/>
    <property type="evidence" value="ECO:0007669"/>
    <property type="project" value="TreeGrafter"/>
</dbReference>
<evidence type="ECO:0000256" key="3">
    <source>
        <dbReference type="ARBA" id="ARBA00025765"/>
    </source>
</evidence>
<dbReference type="InterPro" id="IPR036710">
    <property type="entry name" value="RNA_pol_Rpb5_N_sf"/>
</dbReference>
<accession>A0A146KF76</accession>
<protein>
    <submittedName>
        <fullName evidence="5">RNA polymerase II subunit Rpb5a</fullName>
    </submittedName>
</protein>
<dbReference type="GO" id="GO:0006362">
    <property type="term" value="P:transcription elongation by RNA polymerase I"/>
    <property type="evidence" value="ECO:0007669"/>
    <property type="project" value="TreeGrafter"/>
</dbReference>
<evidence type="ECO:0000259" key="4">
    <source>
        <dbReference type="Pfam" id="PF01191"/>
    </source>
</evidence>
<reference evidence="5" key="1">
    <citation type="submission" date="2015-07" db="EMBL/GenBank/DDBJ databases">
        <title>Adaptation to a free-living lifestyle via gene acquisitions in the diplomonad Trepomonas sp. PC1.</title>
        <authorList>
            <person name="Xu F."/>
            <person name="Jerlstrom-Hultqvist J."/>
            <person name="Kolisko M."/>
            <person name="Simpson A.G.B."/>
            <person name="Roger A.J."/>
            <person name="Svard S.G."/>
            <person name="Andersson J.O."/>
        </authorList>
    </citation>
    <scope>NUCLEOTIDE SEQUENCE</scope>
    <source>
        <strain evidence="5">PC1</strain>
    </source>
</reference>
<dbReference type="EMBL" id="GDID01002525">
    <property type="protein sequence ID" value="JAP94081.1"/>
    <property type="molecule type" value="Transcribed_RNA"/>
</dbReference>
<dbReference type="PANTHER" id="PTHR10535:SF0">
    <property type="entry name" value="DNA-DIRECTED RNA POLYMERASES I, II, AND III SUBUNIT RPABC1"/>
    <property type="match status" value="1"/>
</dbReference>
<gene>
    <name evidence="5" type="ORF">TPC1_13390</name>
</gene>
<comment type="similarity">
    <text evidence="3">Belongs to the archaeal Rpo5/eukaryotic RPB5 RNA polymerase subunit family.</text>
</comment>
<evidence type="ECO:0000256" key="2">
    <source>
        <dbReference type="ARBA" id="ARBA00023163"/>
    </source>
</evidence>
<organism evidence="5">
    <name type="scientific">Trepomonas sp. PC1</name>
    <dbReference type="NCBI Taxonomy" id="1076344"/>
    <lineage>
        <taxon>Eukaryota</taxon>
        <taxon>Metamonada</taxon>
        <taxon>Diplomonadida</taxon>
        <taxon>Hexamitidae</taxon>
        <taxon>Hexamitinae</taxon>
        <taxon>Trepomonas</taxon>
    </lineage>
</organism>
<dbReference type="GO" id="GO:0042797">
    <property type="term" value="P:tRNA transcription by RNA polymerase III"/>
    <property type="evidence" value="ECO:0007669"/>
    <property type="project" value="TreeGrafter"/>
</dbReference>
<dbReference type="GO" id="GO:0006366">
    <property type="term" value="P:transcription by RNA polymerase II"/>
    <property type="evidence" value="ECO:0007669"/>
    <property type="project" value="TreeGrafter"/>
</dbReference>